<gene>
    <name evidence="1" type="ORF">GAK29_01457</name>
</gene>
<dbReference type="Proteomes" id="UP000490535">
    <property type="component" value="Unassembled WGS sequence"/>
</dbReference>
<name>A0A833PGP9_ACIBZ</name>
<protein>
    <submittedName>
        <fullName evidence="1">Uncharacterized protein</fullName>
    </submittedName>
</protein>
<sequence>MALNPVNYLTDVANPYTASMQGYTQGTNLVADIQKNELDQQLAKQKRLIEQQKRDDMKAFVSLQNPTAKDYTAIMNKYPELSENYKRSWDILDKDQKQKTLSSSSQVYAALSANQPLVAQQLLEQQAAAFLNSGDVETSKHLDALAQIVQQDPSLAQKQIGMFMSATSPDQFATITKTLGEEQRSNQLQPYELAQKQAQNEKLRIENQYLPQEKEASLSNIESQIEDRTVNQYFEKEKMRLQNDQFYKKLDQDQAQFYENLNQEERNKARAMASAGVENDEKKLARLEKAQNFATTTVNASETAKLAAELINDYKRLSDASGAGVWNAAMRNVPGTAEYDFARRVETLKSQAFLIGSQNLKGLGAMTEMEGKKVTDALGNLDLSQETSQVAKQLANIAKSANVVAQSANKNAQLYATRGKGYSAEVIEAAKRRGVSPAEMQKIANQMGL</sequence>
<comment type="caution">
    <text evidence="1">The sequence shown here is derived from an EMBL/GenBank/DDBJ whole genome shotgun (WGS) entry which is preliminary data.</text>
</comment>
<accession>A0A833PGP9</accession>
<reference evidence="2" key="1">
    <citation type="journal article" date="2020" name="MBio">
        <title>Horizontal gene transfer to a defensive symbiont with a reduced genome amongst a multipartite beetle microbiome.</title>
        <authorList>
            <person name="Waterworth S.C."/>
            <person name="Florez L.V."/>
            <person name="Rees E.R."/>
            <person name="Hertweck C."/>
            <person name="Kaltenpoth M."/>
            <person name="Kwan J.C."/>
        </authorList>
    </citation>
    <scope>NUCLEOTIDE SEQUENCE [LARGE SCALE GENOMIC DNA]</scope>
</reference>
<dbReference type="EMBL" id="WNDP01000027">
    <property type="protein sequence ID" value="KAF1026195.1"/>
    <property type="molecule type" value="Genomic_DNA"/>
</dbReference>
<evidence type="ECO:0000313" key="2">
    <source>
        <dbReference type="Proteomes" id="UP000490535"/>
    </source>
</evidence>
<organism evidence="1 2">
    <name type="scientific">Acinetobacter bereziniae</name>
    <name type="common">Acinetobacter genomosp. 10</name>
    <dbReference type="NCBI Taxonomy" id="106648"/>
    <lineage>
        <taxon>Bacteria</taxon>
        <taxon>Pseudomonadati</taxon>
        <taxon>Pseudomonadota</taxon>
        <taxon>Gammaproteobacteria</taxon>
        <taxon>Moraxellales</taxon>
        <taxon>Moraxellaceae</taxon>
        <taxon>Acinetobacter</taxon>
    </lineage>
</organism>
<dbReference type="AlphaFoldDB" id="A0A833PGP9"/>
<evidence type="ECO:0000313" key="1">
    <source>
        <dbReference type="EMBL" id="KAF1026195.1"/>
    </source>
</evidence>
<proteinExistence type="predicted"/>